<feature type="compositionally biased region" description="Basic and acidic residues" evidence="1">
    <location>
        <begin position="252"/>
        <end position="262"/>
    </location>
</feature>
<dbReference type="Proteomes" id="UP000008783">
    <property type="component" value="Unassembled WGS sequence"/>
</dbReference>
<evidence type="ECO:0000313" key="2">
    <source>
        <dbReference type="EMBL" id="EFP82823.2"/>
    </source>
</evidence>
<dbReference type="KEGG" id="pgr:PGTG_09791"/>
<proteinExistence type="predicted"/>
<dbReference type="GeneID" id="10544525"/>
<sequence>MPRDSTPYNRKAVRTSARLGGPQQQIEPAAPDINLGENAVRSILKQCETQIQQKFDPIAAKLEELQLVQTKRHADHTQVMGVKEKENSEINQTAQGDLCVLQSNFDKLAREVGGRMEKLSVQMRNQYANDISTRLAAFKTGIEAELDSTVHQAILHSQHLFRQEIEQAVAIKDYATTSSLQNQAQLFSESFEALKILSQSNQAEIARVSSVSEAGCSTLQESLSILERKIQNDLSNNQRVVEEKLLSIEAKNSSETRLEQENRPTTTEDEAKTTTTRQKIEQIEKTIGDQYSMFQCSIVSAHEELKAKYEEILTKLNFRDSATESNLQDIKGKLHDALKRISDLEEKALFRPADQFLQTKGTGTTVMENENVATIHDLEAIIPLSPGILVTVDKPQNTETCEGQELDIEMIEGKATSDFQLSVVFSLGTAKQCTTLNKKA</sequence>
<feature type="region of interest" description="Disordered" evidence="1">
    <location>
        <begin position="252"/>
        <end position="277"/>
    </location>
</feature>
<reference evidence="3" key="2">
    <citation type="journal article" date="2011" name="Proc. Natl. Acad. Sci. U.S.A.">
        <title>Obligate biotrophy features unraveled by the genomic analysis of rust fungi.</title>
        <authorList>
            <person name="Duplessis S."/>
            <person name="Cuomo C.A."/>
            <person name="Lin Y.-C."/>
            <person name="Aerts A."/>
            <person name="Tisserant E."/>
            <person name="Veneault-Fourrey C."/>
            <person name="Joly D.L."/>
            <person name="Hacquard S."/>
            <person name="Amselem J."/>
            <person name="Cantarel B.L."/>
            <person name="Chiu R."/>
            <person name="Coutinho P.M."/>
            <person name="Feau N."/>
            <person name="Field M."/>
            <person name="Frey P."/>
            <person name="Gelhaye E."/>
            <person name="Goldberg J."/>
            <person name="Grabherr M.G."/>
            <person name="Kodira C.D."/>
            <person name="Kohler A."/>
            <person name="Kuees U."/>
            <person name="Lindquist E.A."/>
            <person name="Lucas S.M."/>
            <person name="Mago R."/>
            <person name="Mauceli E."/>
            <person name="Morin E."/>
            <person name="Murat C."/>
            <person name="Pangilinan J.L."/>
            <person name="Park R."/>
            <person name="Pearson M."/>
            <person name="Quesneville H."/>
            <person name="Rouhier N."/>
            <person name="Sakthikumar S."/>
            <person name="Salamov A.A."/>
            <person name="Schmutz J."/>
            <person name="Selles B."/>
            <person name="Shapiro H."/>
            <person name="Tanguay P."/>
            <person name="Tuskan G.A."/>
            <person name="Henrissat B."/>
            <person name="Van de Peer Y."/>
            <person name="Rouze P."/>
            <person name="Ellis J.G."/>
            <person name="Dodds P.N."/>
            <person name="Schein J.E."/>
            <person name="Zhong S."/>
            <person name="Hamelin R.C."/>
            <person name="Grigoriev I.V."/>
            <person name="Szabo L.J."/>
            <person name="Martin F."/>
        </authorList>
    </citation>
    <scope>NUCLEOTIDE SEQUENCE [LARGE SCALE GENOMIC DNA]</scope>
    <source>
        <strain evidence="3">CRL 75-36-700-3 / race SCCL</strain>
    </source>
</reference>
<dbReference type="InParanoid" id="E3KEU8"/>
<organism evidence="2 3">
    <name type="scientific">Puccinia graminis f. sp. tritici (strain CRL 75-36-700-3 / race SCCL)</name>
    <name type="common">Black stem rust fungus</name>
    <dbReference type="NCBI Taxonomy" id="418459"/>
    <lineage>
        <taxon>Eukaryota</taxon>
        <taxon>Fungi</taxon>
        <taxon>Dikarya</taxon>
        <taxon>Basidiomycota</taxon>
        <taxon>Pucciniomycotina</taxon>
        <taxon>Pucciniomycetes</taxon>
        <taxon>Pucciniales</taxon>
        <taxon>Pucciniaceae</taxon>
        <taxon>Puccinia</taxon>
    </lineage>
</organism>
<evidence type="ECO:0000256" key="1">
    <source>
        <dbReference type="SAM" id="MobiDB-lite"/>
    </source>
</evidence>
<dbReference type="HOGENOM" id="CLU_622777_0_0_1"/>
<keyword evidence="3" id="KW-1185">Reference proteome</keyword>
<dbReference type="RefSeq" id="XP_003327242.2">
    <property type="nucleotide sequence ID" value="XM_003327194.2"/>
</dbReference>
<gene>
    <name evidence="2" type="ORF">PGTG_09791</name>
</gene>
<name>E3KEU8_PUCGT</name>
<accession>E3KEU8</accession>
<dbReference type="EMBL" id="DS178284">
    <property type="protein sequence ID" value="EFP82823.2"/>
    <property type="molecule type" value="Genomic_DNA"/>
</dbReference>
<dbReference type="AlphaFoldDB" id="E3KEU8"/>
<reference key="1">
    <citation type="submission" date="2007-01" db="EMBL/GenBank/DDBJ databases">
        <title>The Genome Sequence of Puccinia graminis f. sp. tritici Strain CRL 75-36-700-3.</title>
        <authorList>
            <consortium name="The Broad Institute Genome Sequencing Platform"/>
            <person name="Birren B."/>
            <person name="Lander E."/>
            <person name="Galagan J."/>
            <person name="Nusbaum C."/>
            <person name="Devon K."/>
            <person name="Cuomo C."/>
            <person name="Jaffe D."/>
            <person name="Butler J."/>
            <person name="Alvarez P."/>
            <person name="Gnerre S."/>
            <person name="Grabherr M."/>
            <person name="Mauceli E."/>
            <person name="Brockman W."/>
            <person name="Young S."/>
            <person name="LaButti K."/>
            <person name="Sykes S."/>
            <person name="DeCaprio D."/>
            <person name="Crawford M."/>
            <person name="Koehrsen M."/>
            <person name="Engels R."/>
            <person name="Montgomery P."/>
            <person name="Pearson M."/>
            <person name="Howarth C."/>
            <person name="Larson L."/>
            <person name="White J."/>
            <person name="Zeng Q."/>
            <person name="Kodira C."/>
            <person name="Yandava C."/>
            <person name="Alvarado L."/>
            <person name="O'Leary S."/>
            <person name="Szabo L."/>
            <person name="Dean R."/>
            <person name="Schein J."/>
        </authorList>
    </citation>
    <scope>NUCLEOTIDE SEQUENCE</scope>
    <source>
        <strain>CRL 75-36-700-3</strain>
    </source>
</reference>
<protein>
    <submittedName>
        <fullName evidence="2">Uncharacterized protein</fullName>
    </submittedName>
</protein>
<feature type="region of interest" description="Disordered" evidence="1">
    <location>
        <begin position="1"/>
        <end position="24"/>
    </location>
</feature>
<dbReference type="VEuPathDB" id="FungiDB:PGTG_09791"/>
<evidence type="ECO:0000313" key="3">
    <source>
        <dbReference type="Proteomes" id="UP000008783"/>
    </source>
</evidence>